<comment type="similarity">
    <text evidence="2">Belongs to the EfeM/EfeO family.</text>
</comment>
<evidence type="ECO:0000313" key="7">
    <source>
        <dbReference type="Proteomes" id="UP000188929"/>
    </source>
</evidence>
<feature type="domain" description="Imelysin-like" evidence="5">
    <location>
        <begin position="151"/>
        <end position="388"/>
    </location>
</feature>
<evidence type="ECO:0000256" key="1">
    <source>
        <dbReference type="ARBA" id="ARBA00004196"/>
    </source>
</evidence>
<dbReference type="InterPro" id="IPR034981">
    <property type="entry name" value="Imelysin-like_EfeO/Algp7"/>
</dbReference>
<dbReference type="Proteomes" id="UP000188929">
    <property type="component" value="Unassembled WGS sequence"/>
</dbReference>
<gene>
    <name evidence="6" type="ORF">BL253_37090</name>
</gene>
<dbReference type="InterPro" id="IPR018976">
    <property type="entry name" value="Imelysin-like"/>
</dbReference>
<feature type="chain" id="PRO_5039507486" evidence="4">
    <location>
        <begin position="20"/>
        <end position="397"/>
    </location>
</feature>
<organism evidence="6 7">
    <name type="scientific">Pseudofrankia asymbiotica</name>
    <dbReference type="NCBI Taxonomy" id="1834516"/>
    <lineage>
        <taxon>Bacteria</taxon>
        <taxon>Bacillati</taxon>
        <taxon>Actinomycetota</taxon>
        <taxon>Actinomycetes</taxon>
        <taxon>Frankiales</taxon>
        <taxon>Frankiaceae</taxon>
        <taxon>Pseudofrankia</taxon>
    </lineage>
</organism>
<dbReference type="EMBL" id="MOMC01000127">
    <property type="protein sequence ID" value="ONH21995.1"/>
    <property type="molecule type" value="Genomic_DNA"/>
</dbReference>
<dbReference type="InterPro" id="IPR053377">
    <property type="entry name" value="Iron_uptake_EfeM/EfeO"/>
</dbReference>
<protein>
    <submittedName>
        <fullName evidence="6">Peptidase M75</fullName>
    </submittedName>
</protein>
<dbReference type="STRING" id="1834516.BL253_37090"/>
<evidence type="ECO:0000256" key="4">
    <source>
        <dbReference type="SAM" id="SignalP"/>
    </source>
</evidence>
<keyword evidence="7" id="KW-1185">Reference proteome</keyword>
<evidence type="ECO:0000256" key="3">
    <source>
        <dbReference type="ARBA" id="ARBA00022729"/>
    </source>
</evidence>
<accession>A0A1V2HZ38</accession>
<evidence type="ECO:0000256" key="2">
    <source>
        <dbReference type="ARBA" id="ARBA00005989"/>
    </source>
</evidence>
<name>A0A1V2HZ38_9ACTN</name>
<dbReference type="RefSeq" id="WP_076822899.1">
    <property type="nucleotide sequence ID" value="NZ_MOMC01000127.1"/>
</dbReference>
<proteinExistence type="inferred from homology"/>
<dbReference type="InterPro" id="IPR038352">
    <property type="entry name" value="Imelysin_sf"/>
</dbReference>
<dbReference type="CDD" id="cd14656">
    <property type="entry name" value="Imelysin-like_EfeO"/>
    <property type="match status" value="1"/>
</dbReference>
<dbReference type="NCBIfam" id="NF041757">
    <property type="entry name" value="EfeO"/>
    <property type="match status" value="1"/>
</dbReference>
<dbReference type="Pfam" id="PF09375">
    <property type="entry name" value="Peptidase_M75"/>
    <property type="match status" value="1"/>
</dbReference>
<dbReference type="OrthoDB" id="7348379at2"/>
<dbReference type="GO" id="GO:0030313">
    <property type="term" value="C:cell envelope"/>
    <property type="evidence" value="ECO:0007669"/>
    <property type="project" value="UniProtKB-SubCell"/>
</dbReference>
<dbReference type="PANTHER" id="PTHR39192:SF1">
    <property type="entry name" value="IRON UPTAKE SYSTEM COMPONENT EFEO"/>
    <property type="match status" value="1"/>
</dbReference>
<dbReference type="PROSITE" id="PS51257">
    <property type="entry name" value="PROKAR_LIPOPROTEIN"/>
    <property type="match status" value="1"/>
</dbReference>
<keyword evidence="3 4" id="KW-0732">Signal</keyword>
<comment type="caution">
    <text evidence="6">The sequence shown here is derived from an EMBL/GenBank/DDBJ whole genome shotgun (WGS) entry which is preliminary data.</text>
</comment>
<reference evidence="7" key="1">
    <citation type="submission" date="2016-10" db="EMBL/GenBank/DDBJ databases">
        <title>Frankia sp. NRRL B-16386 Genome sequencing.</title>
        <authorList>
            <person name="Ghodhbane-Gtari F."/>
            <person name="Swanson E."/>
            <person name="Gueddou A."/>
            <person name="Hezbri K."/>
            <person name="Ktari K."/>
            <person name="Nouioui I."/>
            <person name="Morris K."/>
            <person name="Simpson S."/>
            <person name="Abebe-Akele F."/>
            <person name="Thomas K."/>
            <person name="Gtari M."/>
            <person name="Tisa L.S."/>
        </authorList>
    </citation>
    <scope>NUCLEOTIDE SEQUENCE [LARGE SCALE GENOMIC DNA]</scope>
    <source>
        <strain evidence="7">NRRL B-16386</strain>
    </source>
</reference>
<evidence type="ECO:0000313" key="6">
    <source>
        <dbReference type="EMBL" id="ONH21995.1"/>
    </source>
</evidence>
<dbReference type="InterPro" id="IPR050894">
    <property type="entry name" value="EfeM/EfeO_iron_uptake"/>
</dbReference>
<evidence type="ECO:0000259" key="5">
    <source>
        <dbReference type="Pfam" id="PF09375"/>
    </source>
</evidence>
<feature type="signal peptide" evidence="4">
    <location>
        <begin position="1"/>
        <end position="19"/>
    </location>
</feature>
<sequence length="397" mass="41846">MTSPAIRIVRLASPVVLTAALVASCSSDKSTNSGARSGAGPGTVGPIAVSAGDKNCQVGRSTLPAGRHTFEITSSTSQVTEVYVYAPGDRIMGEVENIGPSTKRNLIVDLPAGAYEVACKPGMVGNGIRTALTVTGQAAPAQTLDENLTAAVTSYRTYVETETKALVDTTATFVAAIDSGDLAKAREAYPTARLHYERIEPIAESFGDLDPLIDMRADDVTPETPFVGFHALEQLLFEKNTLDGARPLTTALTTNVGKLSTLVKTVEFTPLVMANGAKSLLDEVAKSKVTGEEERYSRIDLVDFAGNVDGAKYVYAALRPALQEKKPELVTALDKRFPALVNLLDTHLAKPGDQGYIAGSPYVSYDALTPEQIRALAVEVDAISEPTGQISGVVTAG</sequence>
<dbReference type="AlphaFoldDB" id="A0A1V2HZ38"/>
<dbReference type="Gene3D" id="1.20.1420.20">
    <property type="entry name" value="M75 peptidase, HXXE motif"/>
    <property type="match status" value="1"/>
</dbReference>
<dbReference type="PANTHER" id="PTHR39192">
    <property type="entry name" value="IRON UPTAKE SYSTEM COMPONENT EFEO"/>
    <property type="match status" value="1"/>
</dbReference>
<comment type="subcellular location">
    <subcellularLocation>
        <location evidence="1">Cell envelope</location>
    </subcellularLocation>
</comment>